<feature type="transmembrane region" description="Helical" evidence="2">
    <location>
        <begin position="6"/>
        <end position="27"/>
    </location>
</feature>
<keyword evidence="4" id="KW-1185">Reference proteome</keyword>
<proteinExistence type="predicted"/>
<evidence type="ECO:0000313" key="4">
    <source>
        <dbReference type="Proteomes" id="UP000717328"/>
    </source>
</evidence>
<keyword evidence="2" id="KW-0472">Membrane</keyword>
<feature type="compositionally biased region" description="Polar residues" evidence="1">
    <location>
        <begin position="192"/>
        <end position="202"/>
    </location>
</feature>
<dbReference type="Proteomes" id="UP000717328">
    <property type="component" value="Unassembled WGS sequence"/>
</dbReference>
<feature type="compositionally biased region" description="Polar residues" evidence="1">
    <location>
        <begin position="108"/>
        <end position="124"/>
    </location>
</feature>
<reference evidence="3" key="1">
    <citation type="submission" date="2021-02" db="EMBL/GenBank/DDBJ databases">
        <authorList>
            <person name="Nieuwenhuis M."/>
            <person name="Van De Peppel L.J.J."/>
        </authorList>
    </citation>
    <scope>NUCLEOTIDE SEQUENCE</scope>
    <source>
        <strain evidence="3">D49</strain>
    </source>
</reference>
<evidence type="ECO:0000313" key="3">
    <source>
        <dbReference type="EMBL" id="KAG5651831.1"/>
    </source>
</evidence>
<evidence type="ECO:0000256" key="1">
    <source>
        <dbReference type="SAM" id="MobiDB-lite"/>
    </source>
</evidence>
<gene>
    <name evidence="3" type="ORF">H0H81_007263</name>
</gene>
<keyword evidence="2" id="KW-1133">Transmembrane helix</keyword>
<evidence type="ECO:0000256" key="2">
    <source>
        <dbReference type="SAM" id="Phobius"/>
    </source>
</evidence>
<feature type="compositionally biased region" description="Low complexity" evidence="1">
    <location>
        <begin position="203"/>
        <end position="214"/>
    </location>
</feature>
<feature type="compositionally biased region" description="Low complexity" evidence="1">
    <location>
        <begin position="163"/>
        <end position="178"/>
    </location>
</feature>
<keyword evidence="2" id="KW-0812">Transmembrane</keyword>
<name>A0A9P7GKS0_9AGAR</name>
<sequence>MTWTFFATVTVTSFILIVVTTLLGVWCRVNFDEGLAHFLQVSEALEGVNFTPVYFSGDSEKGNTFKVSLNQTLYEKDSKHSSETSVDSIQQPELSYNSHRAPRGESVYSETTGAPVKLSSTPSLFQERDRAAARAASARRNRAFGGAPLNLGSDGYTQPQIPLRSATSLSSRSRTSTLRRSRDLTPSPRLSIVSSVIPSRSGTPYPSSPTSIRTPTPPAVPLRPSGLPGNPRPRAPVV</sequence>
<dbReference type="OrthoDB" id="2684482at2759"/>
<feature type="region of interest" description="Disordered" evidence="1">
    <location>
        <begin position="76"/>
        <end position="126"/>
    </location>
</feature>
<dbReference type="AlphaFoldDB" id="A0A9P7GKS0"/>
<dbReference type="EMBL" id="JABCKI010000193">
    <property type="protein sequence ID" value="KAG5651831.1"/>
    <property type="molecule type" value="Genomic_DNA"/>
</dbReference>
<reference evidence="3" key="2">
    <citation type="submission" date="2021-10" db="EMBL/GenBank/DDBJ databases">
        <title>Phylogenomics reveals ancestral predisposition of the termite-cultivated fungus Termitomyces towards a domesticated lifestyle.</title>
        <authorList>
            <person name="Auxier B."/>
            <person name="Grum-Grzhimaylo A."/>
            <person name="Cardenas M.E."/>
            <person name="Lodge J.D."/>
            <person name="Laessoe T."/>
            <person name="Pedersen O."/>
            <person name="Smith M.E."/>
            <person name="Kuyper T.W."/>
            <person name="Franco-Molano E.A."/>
            <person name="Baroni T.J."/>
            <person name="Aanen D.K."/>
        </authorList>
    </citation>
    <scope>NUCLEOTIDE SEQUENCE</scope>
    <source>
        <strain evidence="3">D49</strain>
    </source>
</reference>
<organism evidence="3 4">
    <name type="scientific">Sphagnurus paluster</name>
    <dbReference type="NCBI Taxonomy" id="117069"/>
    <lineage>
        <taxon>Eukaryota</taxon>
        <taxon>Fungi</taxon>
        <taxon>Dikarya</taxon>
        <taxon>Basidiomycota</taxon>
        <taxon>Agaricomycotina</taxon>
        <taxon>Agaricomycetes</taxon>
        <taxon>Agaricomycetidae</taxon>
        <taxon>Agaricales</taxon>
        <taxon>Tricholomatineae</taxon>
        <taxon>Lyophyllaceae</taxon>
        <taxon>Sphagnurus</taxon>
    </lineage>
</organism>
<protein>
    <submittedName>
        <fullName evidence="3">Uncharacterized protein</fullName>
    </submittedName>
</protein>
<feature type="region of interest" description="Disordered" evidence="1">
    <location>
        <begin position="144"/>
        <end position="238"/>
    </location>
</feature>
<comment type="caution">
    <text evidence="3">The sequence shown here is derived from an EMBL/GenBank/DDBJ whole genome shotgun (WGS) entry which is preliminary data.</text>
</comment>
<feature type="compositionally biased region" description="Polar residues" evidence="1">
    <location>
        <begin position="83"/>
        <end position="98"/>
    </location>
</feature>
<accession>A0A9P7GKS0</accession>